<dbReference type="InterPro" id="IPR029063">
    <property type="entry name" value="SAM-dependent_MTases_sf"/>
</dbReference>
<accession>A0A8J6NE37</accession>
<protein>
    <submittedName>
        <fullName evidence="3">50S ribosomal protein L11 methyltransferase</fullName>
    </submittedName>
</protein>
<evidence type="ECO:0000256" key="1">
    <source>
        <dbReference type="ARBA" id="ARBA00022603"/>
    </source>
</evidence>
<name>A0A8J6NE37_9BACT</name>
<keyword evidence="2" id="KW-0808">Transferase</keyword>
<evidence type="ECO:0000313" key="3">
    <source>
        <dbReference type="EMBL" id="MBC8317259.1"/>
    </source>
</evidence>
<keyword evidence="3" id="KW-0687">Ribonucleoprotein</keyword>
<dbReference type="InterPro" id="IPR050078">
    <property type="entry name" value="Ribosomal_L11_MeTrfase_PrmA"/>
</dbReference>
<dbReference type="Proteomes" id="UP000614424">
    <property type="component" value="Unassembled WGS sequence"/>
</dbReference>
<dbReference type="GO" id="GO:0032259">
    <property type="term" value="P:methylation"/>
    <property type="evidence" value="ECO:0007669"/>
    <property type="project" value="UniProtKB-KW"/>
</dbReference>
<comment type="caution">
    <text evidence="3">The sequence shown here is derived from an EMBL/GenBank/DDBJ whole genome shotgun (WGS) entry which is preliminary data.</text>
</comment>
<gene>
    <name evidence="3" type="ORF">H8E41_05095</name>
</gene>
<dbReference type="EMBL" id="JACNJZ010000079">
    <property type="protein sequence ID" value="MBC8317259.1"/>
    <property type="molecule type" value="Genomic_DNA"/>
</dbReference>
<dbReference type="GO" id="GO:0008276">
    <property type="term" value="F:protein methyltransferase activity"/>
    <property type="evidence" value="ECO:0007669"/>
    <property type="project" value="TreeGrafter"/>
</dbReference>
<dbReference type="PANTHER" id="PTHR43648:SF1">
    <property type="entry name" value="ELECTRON TRANSFER FLAVOPROTEIN BETA SUBUNIT LYSINE METHYLTRANSFERASE"/>
    <property type="match status" value="1"/>
</dbReference>
<dbReference type="SUPFAM" id="SSF53335">
    <property type="entry name" value="S-adenosyl-L-methionine-dependent methyltransferases"/>
    <property type="match status" value="1"/>
</dbReference>
<evidence type="ECO:0000256" key="2">
    <source>
        <dbReference type="ARBA" id="ARBA00022679"/>
    </source>
</evidence>
<dbReference type="Gene3D" id="3.40.50.150">
    <property type="entry name" value="Vaccinia Virus protein VP39"/>
    <property type="match status" value="1"/>
</dbReference>
<proteinExistence type="predicted"/>
<organism evidence="3 4">
    <name type="scientific">Candidatus Desulfobia pelagia</name>
    <dbReference type="NCBI Taxonomy" id="2841692"/>
    <lineage>
        <taxon>Bacteria</taxon>
        <taxon>Pseudomonadati</taxon>
        <taxon>Thermodesulfobacteriota</taxon>
        <taxon>Desulfobulbia</taxon>
        <taxon>Desulfobulbales</taxon>
        <taxon>Desulfobulbaceae</taxon>
        <taxon>Candidatus Desulfobia</taxon>
    </lineage>
</organism>
<evidence type="ECO:0000313" key="4">
    <source>
        <dbReference type="Proteomes" id="UP000614424"/>
    </source>
</evidence>
<reference evidence="3 4" key="1">
    <citation type="submission" date="2020-08" db="EMBL/GenBank/DDBJ databases">
        <title>Bridging the membrane lipid divide: bacteria of the FCB group superphylum have the potential to synthesize archaeal ether lipids.</title>
        <authorList>
            <person name="Villanueva L."/>
            <person name="Von Meijenfeldt F.A.B."/>
            <person name="Westbye A.B."/>
            <person name="Yadav S."/>
            <person name="Hopmans E.C."/>
            <person name="Dutilh B.E."/>
            <person name="Sinninghe Damste J.S."/>
        </authorList>
    </citation>
    <scope>NUCLEOTIDE SEQUENCE [LARGE SCALE GENOMIC DNA]</scope>
    <source>
        <strain evidence="3">NIOZ-UU47</strain>
    </source>
</reference>
<dbReference type="GO" id="GO:0005840">
    <property type="term" value="C:ribosome"/>
    <property type="evidence" value="ECO:0007669"/>
    <property type="project" value="UniProtKB-KW"/>
</dbReference>
<dbReference type="Pfam" id="PF06325">
    <property type="entry name" value="PrmA"/>
    <property type="match status" value="1"/>
</dbReference>
<dbReference type="AlphaFoldDB" id="A0A8J6NE37"/>
<sequence length="276" mass="31207">MLQPPYTHYDRLYVYHLDLKAIPEVNDPDLIGVWIEDDMAVLFFHLPKEDLVASICRQYNCNLVYHADMDYRDWESGQEISSFTTGNITVAPVWENVPADIRLDPSVIFGTGFHPTTRICLDLLLTYCTTPEIKISSVLDLGTGTGLLGIAAAMHGATKVTAVDNNPLACQVAQANCRLNTVEDRVDVRQLDLRTNLPDTGQYNLVVANLYKGLLEELFDNPSFWQADLYILSGFIHSMEADLLAAFPTESLRFLDRKRADKWCVWVLANKERYVS</sequence>
<keyword evidence="3" id="KW-0689">Ribosomal protein</keyword>
<dbReference type="PANTHER" id="PTHR43648">
    <property type="entry name" value="ELECTRON TRANSFER FLAVOPROTEIN BETA SUBUNIT LYSINE METHYLTRANSFERASE"/>
    <property type="match status" value="1"/>
</dbReference>
<keyword evidence="1 3" id="KW-0489">Methyltransferase</keyword>
<dbReference type="CDD" id="cd02440">
    <property type="entry name" value="AdoMet_MTases"/>
    <property type="match status" value="1"/>
</dbReference>